<proteinExistence type="predicted"/>
<dbReference type="OrthoDB" id="5620at2759"/>
<dbReference type="AlphaFoldDB" id="W3XKK0"/>
<dbReference type="eggNOG" id="ENOG502SRGH">
    <property type="taxonomic scope" value="Eukaryota"/>
</dbReference>
<organism evidence="2 3">
    <name type="scientific">Pestalotiopsis fici (strain W106-1 / CGMCC3.15140)</name>
    <dbReference type="NCBI Taxonomy" id="1229662"/>
    <lineage>
        <taxon>Eukaryota</taxon>
        <taxon>Fungi</taxon>
        <taxon>Dikarya</taxon>
        <taxon>Ascomycota</taxon>
        <taxon>Pezizomycotina</taxon>
        <taxon>Sordariomycetes</taxon>
        <taxon>Xylariomycetidae</taxon>
        <taxon>Amphisphaeriales</taxon>
        <taxon>Sporocadaceae</taxon>
        <taxon>Pestalotiopsis</taxon>
    </lineage>
</organism>
<accession>W3XKK0</accession>
<gene>
    <name evidence="2" type="ORF">PFICI_00372</name>
</gene>
<dbReference type="RefSeq" id="XP_007827144.1">
    <property type="nucleotide sequence ID" value="XM_007828953.1"/>
</dbReference>
<dbReference type="STRING" id="1229662.W3XKK0"/>
<name>W3XKK0_PESFW</name>
<evidence type="ECO:0000313" key="3">
    <source>
        <dbReference type="Proteomes" id="UP000030651"/>
    </source>
</evidence>
<dbReference type="HOGENOM" id="CLU_1016005_0_0_1"/>
<reference evidence="3" key="1">
    <citation type="journal article" date="2015" name="BMC Genomics">
        <title>Genomic and transcriptomic analysis of the endophytic fungus Pestalotiopsis fici reveals its lifestyle and high potential for synthesis of natural products.</title>
        <authorList>
            <person name="Wang X."/>
            <person name="Zhang X."/>
            <person name="Liu L."/>
            <person name="Xiang M."/>
            <person name="Wang W."/>
            <person name="Sun X."/>
            <person name="Che Y."/>
            <person name="Guo L."/>
            <person name="Liu G."/>
            <person name="Guo L."/>
            <person name="Wang C."/>
            <person name="Yin W.B."/>
            <person name="Stadler M."/>
            <person name="Zhang X."/>
            <person name="Liu X."/>
        </authorList>
    </citation>
    <scope>NUCLEOTIDE SEQUENCE [LARGE SCALE GENOMIC DNA]</scope>
    <source>
        <strain evidence="3">W106-1 / CGMCC3.15140</strain>
    </source>
</reference>
<feature type="region of interest" description="Disordered" evidence="1">
    <location>
        <begin position="63"/>
        <end position="92"/>
    </location>
</feature>
<dbReference type="InParanoid" id="W3XKK0"/>
<sequence length="274" mass="31072">MLLPAKPVSFSLDVMTVTLLHNIGIFSVARKLVINAKPYKHRRALLFVNVNQPGIPGAAPARRAARSHAARSGHARTRRQRMREYQDRTTRTTQGLSELTVHQEAPIVVSQVPLHRLERAGLVGTALPTREDAFDSSCRTLSSFEHRLFDHYIRFAVPFKARHSQQFTTPELFQHSISTLWVPTAIADLGLLSGVLLYACRSLHMLTNDRRYYELALHYKLECLRLLQEGISLATMDDPTMDIIISRALQLASDEVRHDFPHHSVVTRLLTLQT</sequence>
<evidence type="ECO:0000313" key="2">
    <source>
        <dbReference type="EMBL" id="ETS86544.1"/>
    </source>
</evidence>
<dbReference type="KEGG" id="pfy:PFICI_00372"/>
<evidence type="ECO:0000256" key="1">
    <source>
        <dbReference type="SAM" id="MobiDB-lite"/>
    </source>
</evidence>
<keyword evidence="3" id="KW-1185">Reference proteome</keyword>
<dbReference type="Proteomes" id="UP000030651">
    <property type="component" value="Unassembled WGS sequence"/>
</dbReference>
<dbReference type="OMA" id="RTIQYQA"/>
<protein>
    <recommendedName>
        <fullName evidence="4">Transcription factor domain-containing protein</fullName>
    </recommendedName>
</protein>
<evidence type="ECO:0008006" key="4">
    <source>
        <dbReference type="Google" id="ProtNLM"/>
    </source>
</evidence>
<dbReference type="GeneID" id="19265385"/>
<feature type="compositionally biased region" description="Basic residues" evidence="1">
    <location>
        <begin position="63"/>
        <end position="81"/>
    </location>
</feature>
<dbReference type="EMBL" id="KI912109">
    <property type="protein sequence ID" value="ETS86544.1"/>
    <property type="molecule type" value="Genomic_DNA"/>
</dbReference>